<dbReference type="Proteomes" id="UP000199636">
    <property type="component" value="Unassembled WGS sequence"/>
</dbReference>
<dbReference type="SUPFAM" id="SSF82866">
    <property type="entry name" value="Multidrug efflux transporter AcrB transmembrane domain"/>
    <property type="match status" value="2"/>
</dbReference>
<dbReference type="Gene3D" id="3.30.70.1440">
    <property type="entry name" value="Multidrug efflux transporter AcrB pore domain"/>
    <property type="match status" value="1"/>
</dbReference>
<dbReference type="OrthoDB" id="9758757at2"/>
<dbReference type="PANTHER" id="PTHR32063">
    <property type="match status" value="1"/>
</dbReference>
<evidence type="ECO:0000313" key="2">
    <source>
        <dbReference type="EMBL" id="SDH32045.1"/>
    </source>
</evidence>
<dbReference type="Gene3D" id="1.20.1640.10">
    <property type="entry name" value="Multidrug efflux transporter AcrB transmembrane domain"/>
    <property type="match status" value="2"/>
</dbReference>
<dbReference type="SUPFAM" id="SSF82714">
    <property type="entry name" value="Multidrug efflux transporter AcrB TolC docking domain, DN and DC subdomains"/>
    <property type="match status" value="2"/>
</dbReference>
<feature type="transmembrane region" description="Helical" evidence="1">
    <location>
        <begin position="863"/>
        <end position="882"/>
    </location>
</feature>
<proteinExistence type="predicted"/>
<reference evidence="3" key="1">
    <citation type="submission" date="2016-10" db="EMBL/GenBank/DDBJ databases">
        <authorList>
            <person name="Varghese N."/>
            <person name="Submissions S."/>
        </authorList>
    </citation>
    <scope>NUCLEOTIDE SEQUENCE [LARGE SCALE GENOMIC DNA]</scope>
    <source>
        <strain evidence="3">CCM 7469</strain>
    </source>
</reference>
<dbReference type="GO" id="GO:0005886">
    <property type="term" value="C:plasma membrane"/>
    <property type="evidence" value="ECO:0007669"/>
    <property type="project" value="TreeGrafter"/>
</dbReference>
<feature type="transmembrane region" description="Helical" evidence="1">
    <location>
        <begin position="474"/>
        <end position="499"/>
    </location>
</feature>
<feature type="transmembrane region" description="Helical" evidence="1">
    <location>
        <begin position="914"/>
        <end position="933"/>
    </location>
</feature>
<organism evidence="2 3">
    <name type="scientific">Pseudomonas panipatensis</name>
    <dbReference type="NCBI Taxonomy" id="428992"/>
    <lineage>
        <taxon>Bacteria</taxon>
        <taxon>Pseudomonadati</taxon>
        <taxon>Pseudomonadota</taxon>
        <taxon>Gammaproteobacteria</taxon>
        <taxon>Pseudomonadales</taxon>
        <taxon>Pseudomonadaceae</taxon>
        <taxon>Pseudomonas</taxon>
    </lineage>
</organism>
<gene>
    <name evidence="2" type="ORF">SAMN05216272_10144</name>
</gene>
<feature type="transmembrane region" description="Helical" evidence="1">
    <location>
        <begin position="963"/>
        <end position="983"/>
    </location>
</feature>
<dbReference type="PANTHER" id="PTHR32063:SF4">
    <property type="entry name" value="SLR6043 PROTEIN"/>
    <property type="match status" value="1"/>
</dbReference>
<feature type="transmembrane region" description="Helical" evidence="1">
    <location>
        <begin position="363"/>
        <end position="380"/>
    </location>
</feature>
<dbReference type="GO" id="GO:0042910">
    <property type="term" value="F:xenobiotic transmembrane transporter activity"/>
    <property type="evidence" value="ECO:0007669"/>
    <property type="project" value="TreeGrafter"/>
</dbReference>
<dbReference type="RefSeq" id="WP_090259604.1">
    <property type="nucleotide sequence ID" value="NZ_FNDS01000001.1"/>
</dbReference>
<feature type="transmembrane region" description="Helical" evidence="1">
    <location>
        <begin position="889"/>
        <end position="908"/>
    </location>
</feature>
<dbReference type="STRING" id="428992.SAMN05216272_10144"/>
<dbReference type="EMBL" id="FNDS01000001">
    <property type="protein sequence ID" value="SDH32045.1"/>
    <property type="molecule type" value="Genomic_DNA"/>
</dbReference>
<keyword evidence="3" id="KW-1185">Reference proteome</keyword>
<keyword evidence="1" id="KW-0472">Membrane</keyword>
<dbReference type="InterPro" id="IPR001036">
    <property type="entry name" value="Acrflvin-R"/>
</dbReference>
<feature type="transmembrane region" description="Helical" evidence="1">
    <location>
        <begin position="995"/>
        <end position="1019"/>
    </location>
</feature>
<feature type="transmembrane region" description="Helical" evidence="1">
    <location>
        <begin position="340"/>
        <end position="357"/>
    </location>
</feature>
<protein>
    <submittedName>
        <fullName evidence="2">Heavy metal efflux pump, CzcA family</fullName>
    </submittedName>
</protein>
<dbReference type="InterPro" id="IPR027463">
    <property type="entry name" value="AcrB_DN_DC_subdom"/>
</dbReference>
<name>A0A1G8BFN0_9PSED</name>
<accession>A0A1G8BFN0</accession>
<evidence type="ECO:0000256" key="1">
    <source>
        <dbReference type="SAM" id="Phobius"/>
    </source>
</evidence>
<dbReference type="Gene3D" id="3.30.2090.10">
    <property type="entry name" value="Multidrug efflux transporter AcrB TolC docking domain, DN and DC subdomains"/>
    <property type="match status" value="2"/>
</dbReference>
<evidence type="ECO:0000313" key="3">
    <source>
        <dbReference type="Proteomes" id="UP000199636"/>
    </source>
</evidence>
<feature type="transmembrane region" description="Helical" evidence="1">
    <location>
        <begin position="12"/>
        <end position="29"/>
    </location>
</feature>
<keyword evidence="1" id="KW-1133">Transmembrane helix</keyword>
<keyword evidence="1" id="KW-0812">Transmembrane</keyword>
<dbReference type="Gene3D" id="3.30.70.1320">
    <property type="entry name" value="Multidrug efflux transporter AcrB pore domain like"/>
    <property type="match status" value="1"/>
</dbReference>
<dbReference type="PRINTS" id="PR00702">
    <property type="entry name" value="ACRIFLAVINRP"/>
</dbReference>
<feature type="transmembrane region" description="Helical" evidence="1">
    <location>
        <begin position="443"/>
        <end position="462"/>
    </location>
</feature>
<sequence length="1045" mass="110604">MLNSVIRFAIRLRGVVIALACLLAGYGLYSLTQAREDVFPEFAPPQAVIQTEAPGLTSEQVEALVSQPVENAMAGTLGLASLRSKSLQGLSLVTLTFKDGTDLYQARQLTAERLATLASSLPREARAPTLLPLTSSTSVALVAALTSQQRSLMDLHTLAEWTVRPQLLRVPGVADVIVFGGEARQLQIHVQPERLVRYGLSLQDVLSAAQRATGVRGGGFIESANQRIVLSSEGQTLRPEQLAQVVLRYQNGQPLRLGDVASVEIGPGPAVGAAAVDGTPAVSLMVESQYGVDMMSVSNGVERALAALKPQLLREKVELHADVFRPASFIESAMGHLRNALLLGGALVIAVLFLFLLDARTAIISATAIPLSLLAAVILLQRFGVSLNTMTLGGLAIALGEVVDDAVVDVENIFRRLRQNQALANPRLAASVVLGASLEVRGAVVYATLIVAVAFLPVLSLSGIAGKLFAPLGIAYILAILASLLVALTVTPALAFLLLTQRPLRDAEPALLSRLKARYLALLARIESHHRGILAGVALLCGIAIASLPFMNGNFIPQLNEGHYLVHMALAPGSSLPESMRVGQQLSRALDAVPGVRLVSQRAGRASEVVDPTGVNISEFEVDLRRGSPAEQRQALLGIQQVLSSFPGITASVNTFLAERIDESISGVTAPVVINVFGPDLDVIEHKANEIAMLVGSIPGAIGVRVEAAQYAPQLTLRLIPEQLTRYGFAPLDVLEAIQAAYEGVNVAQVYEGNQAYDVNLSLTPTARQDVARIADLPLRSPAGITLPLGQLAQIGQTSSRYQIMHSDGQRLQTVSSAVRGRAVSDFVAEARQRIADQVKLPDGVYVLFAGEDQARSQSENDLLVYSLLATLGVMLLLFLALKNTRALLLVLINLPFALVGGVLTVLVSGGDLSLGSLVGFVTLFGITLRNSIMLVSHYQHLVDEEGLTWSAEAARRGAAERLLPILMTAVVTALGLLPLALASGAAGNEIEGPMALVILGGLVTSTALNLLVLPTLALHFGRFARKTQVFSEPGSGPSAGLPFE</sequence>
<dbReference type="SUPFAM" id="SSF82693">
    <property type="entry name" value="Multidrug efflux transporter AcrB pore domain, PN1, PN2, PC1 and PC2 subdomains"/>
    <property type="match status" value="2"/>
</dbReference>
<dbReference type="Gene3D" id="3.30.70.1430">
    <property type="entry name" value="Multidrug efflux transporter AcrB pore domain"/>
    <property type="match status" value="2"/>
</dbReference>
<dbReference type="Pfam" id="PF00873">
    <property type="entry name" value="ACR_tran"/>
    <property type="match status" value="1"/>
</dbReference>
<dbReference type="AlphaFoldDB" id="A0A1G8BFN0"/>